<keyword evidence="5" id="KW-0408">Iron</keyword>
<evidence type="ECO:0000313" key="8">
    <source>
        <dbReference type="EMBL" id="QDZ39506.1"/>
    </source>
</evidence>
<dbReference type="InterPro" id="IPR017941">
    <property type="entry name" value="Rieske_2Fe-2S"/>
</dbReference>
<dbReference type="Proteomes" id="UP000318453">
    <property type="component" value="Chromosome"/>
</dbReference>
<dbReference type="PANTHER" id="PTHR43756:SF5">
    <property type="entry name" value="CHOLINE MONOOXYGENASE, CHLOROPLASTIC"/>
    <property type="match status" value="1"/>
</dbReference>
<gene>
    <name evidence="8" type="ORF">FRE64_05945</name>
</gene>
<evidence type="ECO:0000256" key="5">
    <source>
        <dbReference type="ARBA" id="ARBA00023004"/>
    </source>
</evidence>
<dbReference type="InterPro" id="IPR036922">
    <property type="entry name" value="Rieske_2Fe-2S_sf"/>
</dbReference>
<keyword evidence="2" id="KW-0001">2Fe-2S</keyword>
<dbReference type="GO" id="GO:0004497">
    <property type="term" value="F:monooxygenase activity"/>
    <property type="evidence" value="ECO:0007669"/>
    <property type="project" value="UniProtKB-ARBA"/>
</dbReference>
<dbReference type="CDD" id="cd03469">
    <property type="entry name" value="Rieske_RO_Alpha_N"/>
    <property type="match status" value="1"/>
</dbReference>
<dbReference type="SUPFAM" id="SSF50022">
    <property type="entry name" value="ISP domain"/>
    <property type="match status" value="1"/>
</dbReference>
<keyword evidence="3" id="KW-0479">Metal-binding</keyword>
<dbReference type="GO" id="GO:0016705">
    <property type="term" value="F:oxidoreductase activity, acting on paired donors, with incorporation or reduction of molecular oxygen"/>
    <property type="evidence" value="ECO:0007669"/>
    <property type="project" value="UniProtKB-ARBA"/>
</dbReference>
<dbReference type="GO" id="GO:0051213">
    <property type="term" value="F:dioxygenase activity"/>
    <property type="evidence" value="ECO:0007669"/>
    <property type="project" value="UniProtKB-KW"/>
</dbReference>
<dbReference type="PANTHER" id="PTHR43756">
    <property type="entry name" value="CHOLINE MONOOXYGENASE, CHLOROPLASTIC"/>
    <property type="match status" value="1"/>
</dbReference>
<dbReference type="RefSeq" id="WP_146295107.1">
    <property type="nucleotide sequence ID" value="NZ_CP042326.1"/>
</dbReference>
<dbReference type="PRINTS" id="PR00090">
    <property type="entry name" value="RNGDIOXGNASE"/>
</dbReference>
<evidence type="ECO:0000313" key="9">
    <source>
        <dbReference type="Proteomes" id="UP000318453"/>
    </source>
</evidence>
<name>A0A5B8NKK0_9CHRO</name>
<feature type="domain" description="Rieske" evidence="7">
    <location>
        <begin position="42"/>
        <end position="151"/>
    </location>
</feature>
<dbReference type="OrthoDB" id="477744at2"/>
<keyword evidence="4" id="KW-0560">Oxidoreductase</keyword>
<dbReference type="SUPFAM" id="SSF55961">
    <property type="entry name" value="Bet v1-like"/>
    <property type="match status" value="1"/>
</dbReference>
<evidence type="ECO:0000256" key="4">
    <source>
        <dbReference type="ARBA" id="ARBA00023002"/>
    </source>
</evidence>
<protein>
    <submittedName>
        <fullName evidence="8">Aromatic ring-hydroxylating dioxygenase subunit alpha</fullName>
    </submittedName>
</protein>
<dbReference type="GO" id="GO:0005506">
    <property type="term" value="F:iron ion binding"/>
    <property type="evidence" value="ECO:0007669"/>
    <property type="project" value="InterPro"/>
</dbReference>
<comment type="cofactor">
    <cofactor evidence="1">
        <name>Fe cation</name>
        <dbReference type="ChEBI" id="CHEBI:24875"/>
    </cofactor>
</comment>
<sequence length="367" mass="42839">MKHHSNFTLKQTPPEKFFPAKVYTDPELLSTEKEKIFKKSWLYVGDETQLFQENNVFVANIYDTSILLVKTSQNSIKAYYNVCPHRASLLCSELGQHSLKQFVCPYHAWVYNLDGQLIGTPAKDQFPETFSLEDYPLKTIRCDQWEGFIFISFDETAPPLMTFLDAIPKQIQGYRQPETKQLVQKQYEVACNWKVYHDNTLCDYHVPVVHRETLNKVQGPVRHYQHYFYDYVNLLYTPITQKWQDNHPLLDTIPSEEARYGFFTYGIFPNLHLLALPNGVLAWIRIDPLTVNTCQVVLEIYGIPHFSPSSEQLQEEFEAFMTEDMEVTELVQKGYESGAYEGGIANRLEDRILHQQRLIREALQDDS</sequence>
<dbReference type="PROSITE" id="PS51296">
    <property type="entry name" value="RIESKE"/>
    <property type="match status" value="1"/>
</dbReference>
<reference evidence="8" key="1">
    <citation type="submission" date="2019-08" db="EMBL/GenBank/DDBJ databases">
        <title>Carotenoids and Carotenoid Binding Proteins in the Halophilic Cyanobacterium Euhalothece sp. ZM00.</title>
        <authorList>
            <person name="Cho S.M."/>
            <person name="Song J.Y."/>
            <person name="Park Y.-I."/>
        </authorList>
    </citation>
    <scope>NUCLEOTIDE SEQUENCE [LARGE SCALE GENOMIC DNA]</scope>
    <source>
        <strain evidence="8">Z-M001</strain>
    </source>
</reference>
<dbReference type="Gene3D" id="3.90.380.10">
    <property type="entry name" value="Naphthalene 1,2-dioxygenase Alpha Subunit, Chain A, domain 1"/>
    <property type="match status" value="1"/>
</dbReference>
<dbReference type="InterPro" id="IPR015879">
    <property type="entry name" value="Ring_hydroxy_dOase_asu_C_dom"/>
</dbReference>
<keyword evidence="9" id="KW-1185">Reference proteome</keyword>
<dbReference type="Pfam" id="PF00355">
    <property type="entry name" value="Rieske"/>
    <property type="match status" value="1"/>
</dbReference>
<dbReference type="InterPro" id="IPR001663">
    <property type="entry name" value="Rng_hydr_dOase-A"/>
</dbReference>
<evidence type="ECO:0000256" key="3">
    <source>
        <dbReference type="ARBA" id="ARBA00022723"/>
    </source>
</evidence>
<organism evidence="8 9">
    <name type="scientific">Euhalothece natronophila Z-M001</name>
    <dbReference type="NCBI Taxonomy" id="522448"/>
    <lineage>
        <taxon>Bacteria</taxon>
        <taxon>Bacillati</taxon>
        <taxon>Cyanobacteriota</taxon>
        <taxon>Cyanophyceae</taxon>
        <taxon>Oscillatoriophycideae</taxon>
        <taxon>Chroococcales</taxon>
        <taxon>Halothecacae</taxon>
        <taxon>Halothece cluster</taxon>
        <taxon>Euhalothece</taxon>
    </lineage>
</organism>
<keyword evidence="8" id="KW-0223">Dioxygenase</keyword>
<dbReference type="Pfam" id="PF00848">
    <property type="entry name" value="Ring_hydroxyl_A"/>
    <property type="match status" value="1"/>
</dbReference>
<dbReference type="GO" id="GO:0051537">
    <property type="term" value="F:2 iron, 2 sulfur cluster binding"/>
    <property type="evidence" value="ECO:0007669"/>
    <property type="project" value="UniProtKB-KW"/>
</dbReference>
<keyword evidence="6" id="KW-0411">Iron-sulfur</keyword>
<dbReference type="EMBL" id="CP042326">
    <property type="protein sequence ID" value="QDZ39506.1"/>
    <property type="molecule type" value="Genomic_DNA"/>
</dbReference>
<dbReference type="KEGG" id="enn:FRE64_05945"/>
<evidence type="ECO:0000256" key="1">
    <source>
        <dbReference type="ARBA" id="ARBA00001962"/>
    </source>
</evidence>
<dbReference type="Gene3D" id="2.102.10.10">
    <property type="entry name" value="Rieske [2Fe-2S] iron-sulphur domain"/>
    <property type="match status" value="1"/>
</dbReference>
<dbReference type="AlphaFoldDB" id="A0A5B8NKK0"/>
<evidence type="ECO:0000256" key="2">
    <source>
        <dbReference type="ARBA" id="ARBA00022714"/>
    </source>
</evidence>
<evidence type="ECO:0000259" key="7">
    <source>
        <dbReference type="PROSITE" id="PS51296"/>
    </source>
</evidence>
<dbReference type="CDD" id="cd00680">
    <property type="entry name" value="RHO_alpha_C"/>
    <property type="match status" value="1"/>
</dbReference>
<proteinExistence type="predicted"/>
<evidence type="ECO:0000256" key="6">
    <source>
        <dbReference type="ARBA" id="ARBA00023014"/>
    </source>
</evidence>
<accession>A0A5B8NKK0</accession>